<evidence type="ECO:0000256" key="5">
    <source>
        <dbReference type="ARBA" id="ARBA00023242"/>
    </source>
</evidence>
<evidence type="ECO:0000259" key="7">
    <source>
        <dbReference type="PROSITE" id="PS50048"/>
    </source>
</evidence>
<evidence type="ECO:0000256" key="6">
    <source>
        <dbReference type="SAM" id="MobiDB-lite"/>
    </source>
</evidence>
<evidence type="ECO:0000313" key="8">
    <source>
        <dbReference type="EMBL" id="KAH7025043.1"/>
    </source>
</evidence>
<feature type="region of interest" description="Disordered" evidence="6">
    <location>
        <begin position="46"/>
        <end position="88"/>
    </location>
</feature>
<dbReference type="PROSITE" id="PS00463">
    <property type="entry name" value="ZN2_CY6_FUNGAL_1"/>
    <property type="match status" value="1"/>
</dbReference>
<evidence type="ECO:0000313" key="9">
    <source>
        <dbReference type="Proteomes" id="UP000756346"/>
    </source>
</evidence>
<dbReference type="OrthoDB" id="9930022at2759"/>
<dbReference type="SUPFAM" id="SSF57701">
    <property type="entry name" value="Zn2/Cys6 DNA-binding domain"/>
    <property type="match status" value="1"/>
</dbReference>
<keyword evidence="2" id="KW-0862">Zinc</keyword>
<feature type="compositionally biased region" description="Basic and acidic residues" evidence="6">
    <location>
        <begin position="51"/>
        <end position="62"/>
    </location>
</feature>
<dbReference type="PANTHER" id="PTHR47660:SF2">
    <property type="entry name" value="TRANSCRIPTION FACTOR WITH C2H2 AND ZN(2)-CYS(6) DNA BINDING DOMAIN (EUROFUNG)"/>
    <property type="match status" value="1"/>
</dbReference>
<dbReference type="Gene3D" id="4.10.240.10">
    <property type="entry name" value="Zn(2)-C6 fungal-type DNA-binding domain"/>
    <property type="match status" value="1"/>
</dbReference>
<reference evidence="8" key="1">
    <citation type="journal article" date="2021" name="Nat. Commun.">
        <title>Genetic determinants of endophytism in the Arabidopsis root mycobiome.</title>
        <authorList>
            <person name="Mesny F."/>
            <person name="Miyauchi S."/>
            <person name="Thiergart T."/>
            <person name="Pickel B."/>
            <person name="Atanasova L."/>
            <person name="Karlsson M."/>
            <person name="Huettel B."/>
            <person name="Barry K.W."/>
            <person name="Haridas S."/>
            <person name="Chen C."/>
            <person name="Bauer D."/>
            <person name="Andreopoulos W."/>
            <person name="Pangilinan J."/>
            <person name="LaButti K."/>
            <person name="Riley R."/>
            <person name="Lipzen A."/>
            <person name="Clum A."/>
            <person name="Drula E."/>
            <person name="Henrissat B."/>
            <person name="Kohler A."/>
            <person name="Grigoriev I.V."/>
            <person name="Martin F.M."/>
            <person name="Hacquard S."/>
        </authorList>
    </citation>
    <scope>NUCLEOTIDE SEQUENCE</scope>
    <source>
        <strain evidence="8">MPI-CAGE-CH-0230</strain>
    </source>
</reference>
<dbReference type="GO" id="GO:0000981">
    <property type="term" value="F:DNA-binding transcription factor activity, RNA polymerase II-specific"/>
    <property type="evidence" value="ECO:0007669"/>
    <property type="project" value="InterPro"/>
</dbReference>
<sequence length="536" mass="58619">MSLRRRACNACHTGRRKCDLDLPSCGSCCRAGKDCRYLYAPIQSTLTQLPRPERDGHAHGDSGESASRARHHGVADVAGRRKRQAKVASRARLNTILSSATHSMDAADYVPDSGGMNRSSRYRIEVSSLAGIDSSVTAVTGHSEPISPDFEGEHHRHEAVSETAPCLWLDSSIDLNPDSSPSRTSDTDPFSGVSTGRTAAGSPSSLPATNDTPSTTSTRRSSPQMASPKPSAPNFVGPLGIPQPVVGRTESWRWAIEQFKSLPREFAQRGETIFLPKHLHLYSRHDGDRGGSGTVVPLPRTIRAALGVASAYAVAGEDNRDMLFQIVSAEVLELMLLLTSSANGVTEGPSVLEELAQLQALLIYQIIQLLCGGIEQRVMAEQQRDITLMAALRLVRRVNRTTSKTEGGGGESHVEQDQSWHDWVVAESVRRTVLLLFCLFTMNDVHRHGVCLAFDALSQLPVTNRSDLYWDMAEAEFSRAQHEGGDEKTSRGKQTVQYARFTQGWLDATPRRLGRFETMVLVMCKGLDIVKAHSLP</sequence>
<protein>
    <recommendedName>
        <fullName evidence="7">Zn(2)-C6 fungal-type domain-containing protein</fullName>
    </recommendedName>
</protein>
<evidence type="ECO:0000256" key="3">
    <source>
        <dbReference type="ARBA" id="ARBA00023015"/>
    </source>
</evidence>
<accession>A0A9P9BJA6</accession>
<dbReference type="AlphaFoldDB" id="A0A9P9BJA6"/>
<dbReference type="Proteomes" id="UP000756346">
    <property type="component" value="Unassembled WGS sequence"/>
</dbReference>
<keyword evidence="1" id="KW-0479">Metal-binding</keyword>
<gene>
    <name evidence="8" type="ORF">B0I36DRAFT_332443</name>
</gene>
<dbReference type="Pfam" id="PF00172">
    <property type="entry name" value="Zn_clus"/>
    <property type="match status" value="1"/>
</dbReference>
<keyword evidence="5" id="KW-0539">Nucleus</keyword>
<keyword evidence="4" id="KW-0804">Transcription</keyword>
<dbReference type="GO" id="GO:0008270">
    <property type="term" value="F:zinc ion binding"/>
    <property type="evidence" value="ECO:0007669"/>
    <property type="project" value="InterPro"/>
</dbReference>
<feature type="domain" description="Zn(2)-C6 fungal-type" evidence="7">
    <location>
        <begin position="7"/>
        <end position="37"/>
    </location>
</feature>
<feature type="compositionally biased region" description="Low complexity" evidence="6">
    <location>
        <begin position="212"/>
        <end position="223"/>
    </location>
</feature>
<organism evidence="8 9">
    <name type="scientific">Microdochium trichocladiopsis</name>
    <dbReference type="NCBI Taxonomy" id="1682393"/>
    <lineage>
        <taxon>Eukaryota</taxon>
        <taxon>Fungi</taxon>
        <taxon>Dikarya</taxon>
        <taxon>Ascomycota</taxon>
        <taxon>Pezizomycotina</taxon>
        <taxon>Sordariomycetes</taxon>
        <taxon>Xylariomycetidae</taxon>
        <taxon>Xylariales</taxon>
        <taxon>Microdochiaceae</taxon>
        <taxon>Microdochium</taxon>
    </lineage>
</organism>
<evidence type="ECO:0000256" key="1">
    <source>
        <dbReference type="ARBA" id="ARBA00022723"/>
    </source>
</evidence>
<dbReference type="EMBL" id="JAGTJQ010000009">
    <property type="protein sequence ID" value="KAH7025043.1"/>
    <property type="molecule type" value="Genomic_DNA"/>
</dbReference>
<evidence type="ECO:0000256" key="4">
    <source>
        <dbReference type="ARBA" id="ARBA00023163"/>
    </source>
</evidence>
<dbReference type="RefSeq" id="XP_046008591.1">
    <property type="nucleotide sequence ID" value="XM_046155112.1"/>
</dbReference>
<name>A0A9P9BJA6_9PEZI</name>
<dbReference type="PANTHER" id="PTHR47660">
    <property type="entry name" value="TRANSCRIPTION FACTOR WITH C2H2 AND ZN(2)-CYS(6) DNA BINDING DOMAIN (EUROFUNG)-RELATED-RELATED"/>
    <property type="match status" value="1"/>
</dbReference>
<dbReference type="InterPro" id="IPR001138">
    <property type="entry name" value="Zn2Cys6_DnaBD"/>
</dbReference>
<proteinExistence type="predicted"/>
<keyword evidence="9" id="KW-1185">Reference proteome</keyword>
<dbReference type="SMART" id="SM00066">
    <property type="entry name" value="GAL4"/>
    <property type="match status" value="1"/>
</dbReference>
<dbReference type="PROSITE" id="PS50048">
    <property type="entry name" value="ZN2_CY6_FUNGAL_2"/>
    <property type="match status" value="1"/>
</dbReference>
<evidence type="ECO:0000256" key="2">
    <source>
        <dbReference type="ARBA" id="ARBA00022833"/>
    </source>
</evidence>
<dbReference type="GeneID" id="70184658"/>
<dbReference type="InterPro" id="IPR036864">
    <property type="entry name" value="Zn2-C6_fun-type_DNA-bd_sf"/>
</dbReference>
<feature type="compositionally biased region" description="Low complexity" evidence="6">
    <location>
        <begin position="177"/>
        <end position="191"/>
    </location>
</feature>
<feature type="region of interest" description="Disordered" evidence="6">
    <location>
        <begin position="139"/>
        <end position="158"/>
    </location>
</feature>
<keyword evidence="3" id="KW-0805">Transcription regulation</keyword>
<comment type="caution">
    <text evidence="8">The sequence shown here is derived from an EMBL/GenBank/DDBJ whole genome shotgun (WGS) entry which is preliminary data.</text>
</comment>
<feature type="region of interest" description="Disordered" evidence="6">
    <location>
        <begin position="177"/>
        <end position="242"/>
    </location>
</feature>
<dbReference type="CDD" id="cd00067">
    <property type="entry name" value="GAL4"/>
    <property type="match status" value="1"/>
</dbReference>
<feature type="compositionally biased region" description="Polar residues" evidence="6">
    <location>
        <begin position="192"/>
        <end position="211"/>
    </location>
</feature>